<dbReference type="SUPFAM" id="SSF82549">
    <property type="entry name" value="DAK1/DegV-like"/>
    <property type="match status" value="1"/>
</dbReference>
<dbReference type="EMBL" id="LXWF01000011">
    <property type="protein sequence ID" value="ORC22018.1"/>
    <property type="molecule type" value="Genomic_DNA"/>
</dbReference>
<evidence type="ECO:0000313" key="3">
    <source>
        <dbReference type="Proteomes" id="UP000192359"/>
    </source>
</evidence>
<keyword evidence="3" id="KW-1185">Reference proteome</keyword>
<dbReference type="NCBIfam" id="TIGR00762">
    <property type="entry name" value="DegV"/>
    <property type="match status" value="1"/>
</dbReference>
<dbReference type="GO" id="GO:0008289">
    <property type="term" value="F:lipid binding"/>
    <property type="evidence" value="ECO:0007669"/>
    <property type="project" value="UniProtKB-KW"/>
</dbReference>
<evidence type="ECO:0000313" key="2">
    <source>
        <dbReference type="EMBL" id="ORC22018.1"/>
    </source>
</evidence>
<dbReference type="InterPro" id="IPR003797">
    <property type="entry name" value="DegV"/>
</dbReference>
<dbReference type="PANTHER" id="PTHR33434">
    <property type="entry name" value="DEGV DOMAIN-CONTAINING PROTEIN DR_1986-RELATED"/>
    <property type="match status" value="1"/>
</dbReference>
<dbReference type="Gene3D" id="3.40.50.10170">
    <property type="match status" value="1"/>
</dbReference>
<reference evidence="2 3" key="1">
    <citation type="submission" date="2016-05" db="EMBL/GenBank/DDBJ databases">
        <title>Draft genome sequence of a porcine commensal Rothia nasimurium.</title>
        <authorList>
            <person name="Gaiser R.A."/>
            <person name="Van Baarlen P."/>
            <person name="Wells J.M."/>
        </authorList>
    </citation>
    <scope>NUCLEOTIDE SEQUENCE [LARGE SCALE GENOMIC DNA]</scope>
    <source>
        <strain evidence="2 3">PT-32</strain>
    </source>
</reference>
<dbReference type="AlphaFoldDB" id="A0A1Y1RQF9"/>
<protein>
    <recommendedName>
        <fullName evidence="4">DegV family protein</fullName>
    </recommendedName>
</protein>
<evidence type="ECO:0008006" key="4">
    <source>
        <dbReference type="Google" id="ProtNLM"/>
    </source>
</evidence>
<dbReference type="Pfam" id="PF02645">
    <property type="entry name" value="DegV"/>
    <property type="match status" value="1"/>
</dbReference>
<organism evidence="2 3">
    <name type="scientific">Rothia nasimurium</name>
    <dbReference type="NCBI Taxonomy" id="85336"/>
    <lineage>
        <taxon>Bacteria</taxon>
        <taxon>Bacillati</taxon>
        <taxon>Actinomycetota</taxon>
        <taxon>Actinomycetes</taxon>
        <taxon>Micrococcales</taxon>
        <taxon>Micrococcaceae</taxon>
        <taxon>Rothia</taxon>
    </lineage>
</organism>
<name>A0A1Y1RQF9_9MICC</name>
<proteinExistence type="predicted"/>
<dbReference type="Proteomes" id="UP000192359">
    <property type="component" value="Unassembled WGS sequence"/>
</dbReference>
<gene>
    <name evidence="2" type="ORF">A7979_00400</name>
</gene>
<evidence type="ECO:0000256" key="1">
    <source>
        <dbReference type="ARBA" id="ARBA00023121"/>
    </source>
</evidence>
<dbReference type="InterPro" id="IPR050270">
    <property type="entry name" value="DegV_domain_contain"/>
</dbReference>
<dbReference type="PROSITE" id="PS51482">
    <property type="entry name" value="DEGV"/>
    <property type="match status" value="1"/>
</dbReference>
<dbReference type="Gene3D" id="3.30.1180.10">
    <property type="match status" value="1"/>
</dbReference>
<keyword evidence="1" id="KW-0446">Lipid-binding</keyword>
<accession>A0A1Y1RQF9</accession>
<dbReference type="PANTHER" id="PTHR33434:SF2">
    <property type="entry name" value="FATTY ACID-BINDING PROTEIN TM_1468"/>
    <property type="match status" value="1"/>
</dbReference>
<sequence length="302" mass="31824">MRSLALVTDSSAAIPAALVASLKAEGGFAVAHLPVTVGGRHLDTLSADQLDEAIAMAHVQGQQVTTSGASPGQFVDLYEQLAEQGYSGVVSMHLSGQLSGTCDAARVAANMVDIPVAVVDSLNLAMGLGEPVVRLHRLLAHENNLEKAIALAEELCATADLYFFIPTLDALKRGGRVSPALAMVGQMFQIRPVATVLDGRLHYIERPRTTAKAIERLVAITQKACASRYGELPLDAPLEHRDAPALLQRAGQVVAIHYSGNYKQAQKLKQDLGPIAHDAQLTPLPAVLSAHAGLGALATVIF</sequence>
<dbReference type="InterPro" id="IPR043168">
    <property type="entry name" value="DegV_C"/>
</dbReference>
<comment type="caution">
    <text evidence="2">The sequence shown here is derived from an EMBL/GenBank/DDBJ whole genome shotgun (WGS) entry which is preliminary data.</text>
</comment>